<gene>
    <name evidence="8" type="ORF">ACFOMF_15345</name>
</gene>
<feature type="chain" id="PRO_5047067072" evidence="5">
    <location>
        <begin position="21"/>
        <end position="312"/>
    </location>
</feature>
<evidence type="ECO:0000256" key="5">
    <source>
        <dbReference type="SAM" id="SignalP"/>
    </source>
</evidence>
<evidence type="ECO:0000256" key="3">
    <source>
        <dbReference type="ARBA" id="ARBA00022729"/>
    </source>
</evidence>
<dbReference type="Proteomes" id="UP001595630">
    <property type="component" value="Unassembled WGS sequence"/>
</dbReference>
<sequence length="312" mass="34255">MRVAPLLFALGGWLSMPAFSADTDVWLQRLAQAEQQTDFSGTFVYGLSASLSSHAVWHQARQGVVRERFLSLDGRPAEVVRVDGRVECASDELAAQIATSKGWQSPHFSPETVKEGYELRQIGESRVAGRPAVAFAVLPRDQHRYGLELHLDQQTALPLKALLLNEKNQLLERFQFTAFSTDSFEASKLEAGPDCSPMAPTISQPPATSAWRSDWVPPGFRLVASGERASPVSDKQVDWLIYEDGLARFSVYLESLEALVPDERTQVGATAAMSKRISVGGREVMVTVVGEIPMGTAERIALSMRPTQGREP</sequence>
<keyword evidence="9" id="KW-1185">Reference proteome</keyword>
<proteinExistence type="inferred from homology"/>
<dbReference type="PIRSF" id="PIRSF005427">
    <property type="entry name" value="RseB"/>
    <property type="match status" value="1"/>
</dbReference>
<feature type="domain" description="MucB/RseB C-terminal" evidence="7">
    <location>
        <begin position="207"/>
        <end position="305"/>
    </location>
</feature>
<dbReference type="InterPro" id="IPR033434">
    <property type="entry name" value="MucB/RseB_N"/>
</dbReference>
<evidence type="ECO:0000256" key="2">
    <source>
        <dbReference type="ARBA" id="ARBA00008150"/>
    </source>
</evidence>
<dbReference type="InterPro" id="IPR033436">
    <property type="entry name" value="MucB/RseB_C"/>
</dbReference>
<dbReference type="Pfam" id="PF17188">
    <property type="entry name" value="MucB_RseB_C"/>
    <property type="match status" value="1"/>
</dbReference>
<feature type="domain" description="MucB/RseB N-terminal" evidence="6">
    <location>
        <begin position="24"/>
        <end position="185"/>
    </location>
</feature>
<organism evidence="8 9">
    <name type="scientific">Stutzerimonas tarimensis</name>
    <dbReference type="NCBI Taxonomy" id="1507735"/>
    <lineage>
        <taxon>Bacteria</taxon>
        <taxon>Pseudomonadati</taxon>
        <taxon>Pseudomonadota</taxon>
        <taxon>Gammaproteobacteria</taxon>
        <taxon>Pseudomonadales</taxon>
        <taxon>Pseudomonadaceae</taxon>
        <taxon>Stutzerimonas</taxon>
    </lineage>
</organism>
<dbReference type="PANTHER" id="PTHR38782">
    <property type="match status" value="1"/>
</dbReference>
<name>A0ABV7TBW8_9GAMM</name>
<dbReference type="InterPro" id="IPR038484">
    <property type="entry name" value="MucB/RseB_C_sf"/>
</dbReference>
<dbReference type="Gene3D" id="3.30.200.100">
    <property type="entry name" value="MucB/RseB, C-terminal domain"/>
    <property type="match status" value="1"/>
</dbReference>
<dbReference type="Gene3D" id="2.50.20.10">
    <property type="entry name" value="Lipoprotein localisation LolA/LolB/LppX"/>
    <property type="match status" value="1"/>
</dbReference>
<keyword evidence="4" id="KW-0574">Periplasm</keyword>
<feature type="signal peptide" evidence="5">
    <location>
        <begin position="1"/>
        <end position="20"/>
    </location>
</feature>
<reference evidence="9" key="1">
    <citation type="journal article" date="2019" name="Int. J. Syst. Evol. Microbiol.">
        <title>The Global Catalogue of Microorganisms (GCM) 10K type strain sequencing project: providing services to taxonomists for standard genome sequencing and annotation.</title>
        <authorList>
            <consortium name="The Broad Institute Genomics Platform"/>
            <consortium name="The Broad Institute Genome Sequencing Center for Infectious Disease"/>
            <person name="Wu L."/>
            <person name="Ma J."/>
        </authorList>
    </citation>
    <scope>NUCLEOTIDE SEQUENCE [LARGE SCALE GENOMIC DNA]</scope>
    <source>
        <strain evidence="9">KCTC 42447</strain>
    </source>
</reference>
<accession>A0ABV7TBW8</accession>
<dbReference type="CDD" id="cd16327">
    <property type="entry name" value="RseB"/>
    <property type="match status" value="1"/>
</dbReference>
<keyword evidence="3 5" id="KW-0732">Signal</keyword>
<comment type="similarity">
    <text evidence="2">Belongs to the RseB family.</text>
</comment>
<dbReference type="RefSeq" id="WP_386366449.1">
    <property type="nucleotide sequence ID" value="NZ_JBHRXZ010000024.1"/>
</dbReference>
<evidence type="ECO:0000256" key="1">
    <source>
        <dbReference type="ARBA" id="ARBA00004418"/>
    </source>
</evidence>
<evidence type="ECO:0000256" key="4">
    <source>
        <dbReference type="ARBA" id="ARBA00022764"/>
    </source>
</evidence>
<dbReference type="Pfam" id="PF03888">
    <property type="entry name" value="MucB_RseB"/>
    <property type="match status" value="1"/>
</dbReference>
<protein>
    <submittedName>
        <fullName evidence="8">MucB/RseB C-terminal domain-containing protein</fullName>
    </submittedName>
</protein>
<dbReference type="InterPro" id="IPR005588">
    <property type="entry name" value="MucB_RseB"/>
</dbReference>
<evidence type="ECO:0000313" key="9">
    <source>
        <dbReference type="Proteomes" id="UP001595630"/>
    </source>
</evidence>
<dbReference type="PANTHER" id="PTHR38782:SF1">
    <property type="entry name" value="SIGMA-E FACTOR REGULATORY PROTEIN RSEB"/>
    <property type="match status" value="1"/>
</dbReference>
<evidence type="ECO:0000259" key="7">
    <source>
        <dbReference type="Pfam" id="PF17188"/>
    </source>
</evidence>
<comment type="subcellular location">
    <subcellularLocation>
        <location evidence="1">Periplasm</location>
    </subcellularLocation>
</comment>
<evidence type="ECO:0000259" key="6">
    <source>
        <dbReference type="Pfam" id="PF03888"/>
    </source>
</evidence>
<evidence type="ECO:0000313" key="8">
    <source>
        <dbReference type="EMBL" id="MFC3609156.1"/>
    </source>
</evidence>
<comment type="caution">
    <text evidence="8">The sequence shown here is derived from an EMBL/GenBank/DDBJ whole genome shotgun (WGS) entry which is preliminary data.</text>
</comment>
<dbReference type="EMBL" id="JBHRXZ010000024">
    <property type="protein sequence ID" value="MFC3609156.1"/>
    <property type="molecule type" value="Genomic_DNA"/>
</dbReference>